<dbReference type="Proteomes" id="UP001162972">
    <property type="component" value="Chromosome 6"/>
</dbReference>
<feature type="transmembrane region" description="Helical" evidence="6">
    <location>
        <begin position="159"/>
        <end position="182"/>
    </location>
</feature>
<dbReference type="PANTHER" id="PTHR11654">
    <property type="entry name" value="OLIGOPEPTIDE TRANSPORTER-RELATED"/>
    <property type="match status" value="1"/>
</dbReference>
<comment type="caution">
    <text evidence="7">The sequence shown here is derived from an EMBL/GenBank/DDBJ whole genome shotgun (WGS) entry which is preliminary data.</text>
</comment>
<dbReference type="EMBL" id="JAPFFJ010000016">
    <property type="protein sequence ID" value="KAJ6408413.1"/>
    <property type="molecule type" value="Genomic_DNA"/>
</dbReference>
<dbReference type="GO" id="GO:0022857">
    <property type="term" value="F:transmembrane transporter activity"/>
    <property type="evidence" value="ECO:0007669"/>
    <property type="project" value="InterPro"/>
</dbReference>
<keyword evidence="8" id="KW-1185">Reference proteome</keyword>
<dbReference type="AlphaFoldDB" id="A0AAD6JNG1"/>
<proteinExistence type="inferred from homology"/>
<keyword evidence="4 6" id="KW-1133">Transmembrane helix</keyword>
<evidence type="ECO:0000256" key="2">
    <source>
        <dbReference type="ARBA" id="ARBA00005982"/>
    </source>
</evidence>
<feature type="transmembrane region" description="Helical" evidence="6">
    <location>
        <begin position="51"/>
        <end position="72"/>
    </location>
</feature>
<accession>A0AAD6JNG1</accession>
<gene>
    <name evidence="7" type="ORF">OIU84_011681</name>
</gene>
<dbReference type="GO" id="GO:0016020">
    <property type="term" value="C:membrane"/>
    <property type="evidence" value="ECO:0007669"/>
    <property type="project" value="UniProtKB-SubCell"/>
</dbReference>
<organism evidence="7 8">
    <name type="scientific">Salix udensis</name>
    <dbReference type="NCBI Taxonomy" id="889485"/>
    <lineage>
        <taxon>Eukaryota</taxon>
        <taxon>Viridiplantae</taxon>
        <taxon>Streptophyta</taxon>
        <taxon>Embryophyta</taxon>
        <taxon>Tracheophyta</taxon>
        <taxon>Spermatophyta</taxon>
        <taxon>Magnoliopsida</taxon>
        <taxon>eudicotyledons</taxon>
        <taxon>Gunneridae</taxon>
        <taxon>Pentapetalae</taxon>
        <taxon>rosids</taxon>
        <taxon>fabids</taxon>
        <taxon>Malpighiales</taxon>
        <taxon>Salicaceae</taxon>
        <taxon>Saliceae</taxon>
        <taxon>Salix</taxon>
    </lineage>
</organism>
<evidence type="ECO:0000256" key="4">
    <source>
        <dbReference type="ARBA" id="ARBA00022989"/>
    </source>
</evidence>
<evidence type="ECO:0000256" key="3">
    <source>
        <dbReference type="ARBA" id="ARBA00022692"/>
    </source>
</evidence>
<keyword evidence="5 6" id="KW-0472">Membrane</keyword>
<evidence type="ECO:0000313" key="8">
    <source>
        <dbReference type="Proteomes" id="UP001162972"/>
    </source>
</evidence>
<keyword evidence="3 6" id="KW-0812">Transmembrane</keyword>
<evidence type="ECO:0000313" key="7">
    <source>
        <dbReference type="EMBL" id="KAJ6408413.1"/>
    </source>
</evidence>
<evidence type="ECO:0000256" key="1">
    <source>
        <dbReference type="ARBA" id="ARBA00004141"/>
    </source>
</evidence>
<evidence type="ECO:0000256" key="6">
    <source>
        <dbReference type="SAM" id="Phobius"/>
    </source>
</evidence>
<protein>
    <submittedName>
        <fullName evidence="7">Uncharacterized protein</fullName>
    </submittedName>
</protein>
<dbReference type="InterPro" id="IPR036259">
    <property type="entry name" value="MFS_trans_sf"/>
</dbReference>
<name>A0AAD6JNG1_9ROSI</name>
<comment type="similarity">
    <text evidence="2">Belongs to the major facilitator superfamily. Proton-dependent oligopeptide transporter (POT/PTR) (TC 2.A.17) family.</text>
</comment>
<dbReference type="Pfam" id="PF00854">
    <property type="entry name" value="PTR2"/>
    <property type="match status" value="1"/>
</dbReference>
<feature type="transmembrane region" description="Helical" evidence="6">
    <location>
        <begin position="92"/>
        <end position="109"/>
    </location>
</feature>
<dbReference type="Gene3D" id="1.20.1250.20">
    <property type="entry name" value="MFS general substrate transporter like domains"/>
    <property type="match status" value="2"/>
</dbReference>
<sequence>MAKFVASVLACRWFDRAAIVTDEDAEDSKSPNLWRIATVHRIEELKCIVRMLPIWSAGILLVTASSHLHSFVIQQARSMDRHLSHSFEIPPASLSIFSILTTLAGLVLYERLFVPFARRLEVSMGNYIGTLVVSLVHKYTGRKNNWLPDRNLNRGKLDYYYWLITGIQAINLVYYVICAWFYTYKPLEEVKEEDVPAEDEIQHKQFNYAEGKGDVERIMLKEKEM</sequence>
<dbReference type="InterPro" id="IPR000109">
    <property type="entry name" value="POT_fam"/>
</dbReference>
<evidence type="ECO:0000256" key="5">
    <source>
        <dbReference type="ARBA" id="ARBA00023136"/>
    </source>
</evidence>
<reference evidence="7 8" key="1">
    <citation type="journal article" date="2023" name="Int. J. Mol. Sci.">
        <title>De Novo Assembly and Annotation of 11 Diverse Shrub Willow (Salix) Genomes Reveals Novel Gene Organization in Sex-Linked Regions.</title>
        <authorList>
            <person name="Hyden B."/>
            <person name="Feng K."/>
            <person name="Yates T.B."/>
            <person name="Jawdy S."/>
            <person name="Cereghino C."/>
            <person name="Smart L.B."/>
            <person name="Muchero W."/>
        </authorList>
    </citation>
    <scope>NUCLEOTIDE SEQUENCE [LARGE SCALE GENOMIC DNA]</scope>
    <source>
        <tissue evidence="7">Shoot tip</tissue>
    </source>
</reference>
<comment type="subcellular location">
    <subcellularLocation>
        <location evidence="1">Membrane</location>
        <topology evidence="1">Multi-pass membrane protein</topology>
    </subcellularLocation>
</comment>